<evidence type="ECO:0000256" key="2">
    <source>
        <dbReference type="ARBA" id="ARBA00010790"/>
    </source>
</evidence>
<evidence type="ECO:0000313" key="10">
    <source>
        <dbReference type="Proteomes" id="UP000186817"/>
    </source>
</evidence>
<reference evidence="9 10" key="1">
    <citation type="submission" date="2016-02" db="EMBL/GenBank/DDBJ databases">
        <title>Genome analysis of coral dinoflagellate symbionts highlights evolutionary adaptations to a symbiotic lifestyle.</title>
        <authorList>
            <person name="Aranda M."/>
            <person name="Li Y."/>
            <person name="Liew Y.J."/>
            <person name="Baumgarten S."/>
            <person name="Simakov O."/>
            <person name="Wilson M."/>
            <person name="Piel J."/>
            <person name="Ashoor H."/>
            <person name="Bougouffa S."/>
            <person name="Bajic V.B."/>
            <person name="Ryu T."/>
            <person name="Ravasi T."/>
            <person name="Bayer T."/>
            <person name="Micklem G."/>
            <person name="Kim H."/>
            <person name="Bhak J."/>
            <person name="Lajeunesse T.C."/>
            <person name="Voolstra C.R."/>
        </authorList>
    </citation>
    <scope>NUCLEOTIDE SEQUENCE [LARGE SCALE GENOMIC DNA]</scope>
    <source>
        <strain evidence="9 10">CCMP2467</strain>
    </source>
</reference>
<evidence type="ECO:0000256" key="4">
    <source>
        <dbReference type="ARBA" id="ARBA00022827"/>
    </source>
</evidence>
<dbReference type="Gene3D" id="3.50.50.60">
    <property type="entry name" value="FAD/NAD(P)-binding domain"/>
    <property type="match status" value="2"/>
</dbReference>
<name>A0A1Q9DI77_SYMMI</name>
<dbReference type="PROSITE" id="PS00624">
    <property type="entry name" value="GMC_OXRED_2"/>
    <property type="match status" value="1"/>
</dbReference>
<dbReference type="Pfam" id="PF05834">
    <property type="entry name" value="Lycopene_cycl"/>
    <property type="match status" value="1"/>
</dbReference>
<dbReference type="SUPFAM" id="SSF54373">
    <property type="entry name" value="FAD-linked reductases, C-terminal domain"/>
    <property type="match status" value="1"/>
</dbReference>
<comment type="similarity">
    <text evidence="2 6">Belongs to the GMC oxidoreductase family.</text>
</comment>
<dbReference type="InterPro" id="IPR012132">
    <property type="entry name" value="GMC_OxRdtase"/>
</dbReference>
<dbReference type="PANTHER" id="PTHR11552">
    <property type="entry name" value="GLUCOSE-METHANOL-CHOLINE GMC OXIDOREDUCTASE"/>
    <property type="match status" value="1"/>
</dbReference>
<comment type="cofactor">
    <cofactor evidence="1 5">
        <name>FAD</name>
        <dbReference type="ChEBI" id="CHEBI:57692"/>
    </cofactor>
</comment>
<sequence>MLPPGTPPIVLSLAALLTLRQRAGRLTAAGQALLAALPFLALRLRGIRRRLQAAEGRHPGTAEQRALCYNPSLRQEDFEERFIGKADLDSKVFDFIVVGAGSAGCPCAARLARTGASVLLIEAGGEAHRSPLAQCPRRMWQMWQSEMDWGLRSTPQKHLFPEGRIIDLERGKTLGGSSTINYNMWVRGAPEDFDRWATEYGCEGWSFKDACENLGAKRGDYNAASITNVAASTQFNTNGPGGGRQDSFTAFIEPMLRWFPKLEVASETFCRKLVMEQVGGKPRVAGVVLELRSGEVVTVKCRGEVILSAGAVMSPQILMLSGIGEAGHLREHGIECLVDSPSVGQHLQDHPMLPLLLAGNEKAKELSPRGWIQNSSGLHAQWFWQTSVDKQREARLQRPVGADVQTIFLHRLDPSVATKVSVTLIAELFKKFVPDLRANYGWSSVADVMYKVAEVLRSSGSVCEELASMFSITSLNNHPESRGTVRLQSSDPHVPPLVDLNFLAEKADVDTLVEAYRMARSVAEQPSMKPYINFDVALPMPDPSSPDEEIAEFVRAKATTTWHYSCTTRMGPIGDKSCVCDPAGRVQGVQSLRVADAGIMPFVVSGNTNAASVMIGDRVGYLIAADFVASTKDLQPVPPPEQPMMPVAVKASL</sequence>
<evidence type="ECO:0000256" key="1">
    <source>
        <dbReference type="ARBA" id="ARBA00001974"/>
    </source>
</evidence>
<accession>A0A1Q9DI77</accession>
<dbReference type="Pfam" id="PF00732">
    <property type="entry name" value="GMC_oxred_N"/>
    <property type="match status" value="1"/>
</dbReference>
<dbReference type="OMA" id="NYPWIHI"/>
<dbReference type="PIRSF" id="PIRSF000137">
    <property type="entry name" value="Alcohol_oxidase"/>
    <property type="match status" value="1"/>
</dbReference>
<keyword evidence="3 6" id="KW-0285">Flavoprotein</keyword>
<comment type="caution">
    <text evidence="9">The sequence shown here is derived from an EMBL/GenBank/DDBJ whole genome shotgun (WGS) entry which is preliminary data.</text>
</comment>
<dbReference type="Proteomes" id="UP000186817">
    <property type="component" value="Unassembled WGS sequence"/>
</dbReference>
<evidence type="ECO:0000259" key="7">
    <source>
        <dbReference type="PROSITE" id="PS00623"/>
    </source>
</evidence>
<dbReference type="Gene3D" id="3.30.560.10">
    <property type="entry name" value="Glucose Oxidase, domain 3"/>
    <property type="match status" value="2"/>
</dbReference>
<dbReference type="EMBL" id="LSRX01000527">
    <property type="protein sequence ID" value="OLP94820.1"/>
    <property type="molecule type" value="Genomic_DNA"/>
</dbReference>
<dbReference type="GO" id="GO:0016614">
    <property type="term" value="F:oxidoreductase activity, acting on CH-OH group of donors"/>
    <property type="evidence" value="ECO:0007669"/>
    <property type="project" value="InterPro"/>
</dbReference>
<feature type="domain" description="Glucose-methanol-choline oxidoreductase N-terminal" evidence="7">
    <location>
        <begin position="171"/>
        <end position="194"/>
    </location>
</feature>
<keyword evidence="10" id="KW-1185">Reference proteome</keyword>
<dbReference type="PANTHER" id="PTHR11552:SF147">
    <property type="entry name" value="CHOLINE DEHYDROGENASE, MITOCHONDRIAL"/>
    <property type="match status" value="1"/>
</dbReference>
<dbReference type="InterPro" id="IPR000172">
    <property type="entry name" value="GMC_OxRdtase_N"/>
</dbReference>
<feature type="binding site" evidence="5">
    <location>
        <begin position="562"/>
        <end position="563"/>
    </location>
    <ligand>
        <name>FAD</name>
        <dbReference type="ChEBI" id="CHEBI:57692"/>
    </ligand>
</feature>
<protein>
    <submittedName>
        <fullName evidence="9">L-sorbose 1-dehydrogenase</fullName>
    </submittedName>
</protein>
<proteinExistence type="inferred from homology"/>
<dbReference type="SUPFAM" id="SSF51905">
    <property type="entry name" value="FAD/NAD(P)-binding domain"/>
    <property type="match status" value="1"/>
</dbReference>
<evidence type="ECO:0000313" key="9">
    <source>
        <dbReference type="EMBL" id="OLP94820.1"/>
    </source>
</evidence>
<dbReference type="Pfam" id="PF05199">
    <property type="entry name" value="GMC_oxred_C"/>
    <property type="match status" value="1"/>
</dbReference>
<dbReference type="InterPro" id="IPR036188">
    <property type="entry name" value="FAD/NAD-bd_sf"/>
</dbReference>
<evidence type="ECO:0000256" key="6">
    <source>
        <dbReference type="RuleBase" id="RU003968"/>
    </source>
</evidence>
<dbReference type="AlphaFoldDB" id="A0A1Q9DI77"/>
<keyword evidence="4 5" id="KW-0274">FAD</keyword>
<dbReference type="OrthoDB" id="269227at2759"/>
<evidence type="ECO:0000259" key="8">
    <source>
        <dbReference type="PROSITE" id="PS00624"/>
    </source>
</evidence>
<organism evidence="9 10">
    <name type="scientific">Symbiodinium microadriaticum</name>
    <name type="common">Dinoflagellate</name>
    <name type="synonym">Zooxanthella microadriatica</name>
    <dbReference type="NCBI Taxonomy" id="2951"/>
    <lineage>
        <taxon>Eukaryota</taxon>
        <taxon>Sar</taxon>
        <taxon>Alveolata</taxon>
        <taxon>Dinophyceae</taxon>
        <taxon>Suessiales</taxon>
        <taxon>Symbiodiniaceae</taxon>
        <taxon>Symbiodinium</taxon>
    </lineage>
</organism>
<evidence type="ECO:0000256" key="5">
    <source>
        <dbReference type="PIRSR" id="PIRSR000137-2"/>
    </source>
</evidence>
<dbReference type="PROSITE" id="PS00623">
    <property type="entry name" value="GMC_OXRED_1"/>
    <property type="match status" value="1"/>
</dbReference>
<dbReference type="InterPro" id="IPR007867">
    <property type="entry name" value="GMC_OxRtase_C"/>
</dbReference>
<evidence type="ECO:0000256" key="3">
    <source>
        <dbReference type="ARBA" id="ARBA00022630"/>
    </source>
</evidence>
<gene>
    <name evidence="9" type="ORF">AK812_SmicGene23119</name>
</gene>
<feature type="domain" description="Glucose-methanol-choline oxidoreductase N-terminal" evidence="8">
    <location>
        <begin position="310"/>
        <end position="324"/>
    </location>
</feature>
<dbReference type="GO" id="GO:0050660">
    <property type="term" value="F:flavin adenine dinucleotide binding"/>
    <property type="evidence" value="ECO:0007669"/>
    <property type="project" value="InterPro"/>
</dbReference>